<protein>
    <submittedName>
        <fullName evidence="1">Uncharacterized protein</fullName>
    </submittedName>
</protein>
<sequence length="51" mass="5599">MPTAVNYALLGEALTAFEAAQATLSLENQITDTRETAVTLDCFTYDNSRQE</sequence>
<keyword evidence="2" id="KW-1185">Reference proteome</keyword>
<name>A0ABM7Z2N8_NOSCO</name>
<gene>
    <name evidence="1" type="ORF">ANSO36C_30590</name>
</gene>
<evidence type="ECO:0000313" key="2">
    <source>
        <dbReference type="Proteomes" id="UP001055453"/>
    </source>
</evidence>
<evidence type="ECO:0000313" key="1">
    <source>
        <dbReference type="EMBL" id="BDI17257.1"/>
    </source>
</evidence>
<organism evidence="1 2">
    <name type="scientific">Nostoc cf. commune SO-36</name>
    <dbReference type="NCBI Taxonomy" id="449208"/>
    <lineage>
        <taxon>Bacteria</taxon>
        <taxon>Bacillati</taxon>
        <taxon>Cyanobacteriota</taxon>
        <taxon>Cyanophyceae</taxon>
        <taxon>Nostocales</taxon>
        <taxon>Nostocaceae</taxon>
        <taxon>Nostoc</taxon>
    </lineage>
</organism>
<accession>A0ABM7Z2N8</accession>
<dbReference type="EMBL" id="AP025732">
    <property type="protein sequence ID" value="BDI17257.1"/>
    <property type="molecule type" value="Genomic_DNA"/>
</dbReference>
<proteinExistence type="predicted"/>
<reference evidence="1" key="1">
    <citation type="submission" date="2022-04" db="EMBL/GenBank/DDBJ databases">
        <title>Complete genome sequence of a cyanobacterium, Nostoc sp. SO-36, isolated in Antarctica.</title>
        <authorList>
            <person name="Kanesaki Y."/>
            <person name="Effendi D."/>
            <person name="Sakamoto T."/>
            <person name="Ohtani S."/>
            <person name="Awai K."/>
        </authorList>
    </citation>
    <scope>NUCLEOTIDE SEQUENCE</scope>
    <source>
        <strain evidence="1">SO-36</strain>
    </source>
</reference>
<dbReference type="Proteomes" id="UP001055453">
    <property type="component" value="Chromosome"/>
</dbReference>